<dbReference type="SUPFAM" id="SSF69304">
    <property type="entry name" value="Tricorn protease N-terminal domain"/>
    <property type="match status" value="1"/>
</dbReference>
<evidence type="ECO:0000259" key="2">
    <source>
        <dbReference type="Pfam" id="PF18962"/>
    </source>
</evidence>
<keyword evidence="4" id="KW-1185">Reference proteome</keyword>
<reference evidence="3 4" key="1">
    <citation type="submission" date="2017-10" db="EMBL/GenBank/DDBJ databases">
        <title>The draft genome sequence of Lewinella nigricans NBRC 102662.</title>
        <authorList>
            <person name="Wang K."/>
        </authorList>
    </citation>
    <scope>NUCLEOTIDE SEQUENCE [LARGE SCALE GENOMIC DNA]</scope>
    <source>
        <strain evidence="3 4">NBRC 102662</strain>
    </source>
</reference>
<evidence type="ECO:0000256" key="1">
    <source>
        <dbReference type="SAM" id="SignalP"/>
    </source>
</evidence>
<feature type="domain" description="Secretion system C-terminal sorting" evidence="2">
    <location>
        <begin position="469"/>
        <end position="538"/>
    </location>
</feature>
<feature type="chain" id="PRO_5012948805" description="Secretion system C-terminal sorting domain-containing protein" evidence="1">
    <location>
        <begin position="25"/>
        <end position="541"/>
    </location>
</feature>
<dbReference type="SUPFAM" id="SSF101898">
    <property type="entry name" value="NHL repeat"/>
    <property type="match status" value="1"/>
</dbReference>
<dbReference type="NCBIfam" id="TIGR04183">
    <property type="entry name" value="Por_Secre_tail"/>
    <property type="match status" value="1"/>
</dbReference>
<evidence type="ECO:0000313" key="4">
    <source>
        <dbReference type="Proteomes" id="UP000223913"/>
    </source>
</evidence>
<feature type="signal peptide" evidence="1">
    <location>
        <begin position="1"/>
        <end position="24"/>
    </location>
</feature>
<sequence length="541" mass="59520">MRVLLSVRFWLLWLGSLNFFSASAQFAEPLTFGGAANENGYHLLSDGAGGFFVAGTTDGAFTPAGTPLPVYGQEDFFLGRLDAEGNWLWARSGGSFLNDEIRVMRSMPDGGLLLAGTFWLDFTYDEFELSTSDNIRGAFILRTDALGNEQWGKVINGANLREIEDVKIGPEGQIYLTGYFAETLQFDTLELEARGDNDAFLLKLSPDGELESWQQLGYKGTTRGQTLALHPDGGYYWGGVYDDTLRVDTAELYANTFDRDVFVGRFDGDGNALWAKRAGGVFEEELIAMETDEDGNVVATGFLIGVMTLSETLSVQSRNGNPDIFLFQYDETGAPLWARAIGGNLIDLPTDLNLQEDVLYLSGTYQGSIAWDDLSTPTTGGVNGFVAAFDPASGNSQWLAPVTTEEFVFVEALAVDSELGLFAIGSFTGTARLGSFTVTNPGDYDVFLTAVDPGLTSVFSPEAFPELKLFPNPARDRIYLENRENPIVRLQIYDAAGRKRWERHGQLLSQPLNVSTLEPGLYWLVIHLEEKFVTKSFTIVR</sequence>
<evidence type="ECO:0000313" key="3">
    <source>
        <dbReference type="EMBL" id="PHN03026.1"/>
    </source>
</evidence>
<dbReference type="PANTHER" id="PTHR35580">
    <property type="entry name" value="CELL SURFACE GLYCOPROTEIN (S-LAYER PROTEIN)-LIKE PROTEIN"/>
    <property type="match status" value="1"/>
</dbReference>
<dbReference type="RefSeq" id="WP_099153467.1">
    <property type="nucleotide sequence ID" value="NZ_PDUD01000034.1"/>
</dbReference>
<keyword evidence="1" id="KW-0732">Signal</keyword>
<dbReference type="AlphaFoldDB" id="A0A2D0N3S2"/>
<dbReference type="Pfam" id="PF18962">
    <property type="entry name" value="Por_Secre_tail"/>
    <property type="match status" value="1"/>
</dbReference>
<organism evidence="3 4">
    <name type="scientific">Flavilitoribacter nigricans (strain ATCC 23147 / DSM 23189 / NBRC 102662 / NCIMB 1420 / SS-2)</name>
    <name type="common">Lewinella nigricans</name>
    <dbReference type="NCBI Taxonomy" id="1122177"/>
    <lineage>
        <taxon>Bacteria</taxon>
        <taxon>Pseudomonadati</taxon>
        <taxon>Bacteroidota</taxon>
        <taxon>Saprospiria</taxon>
        <taxon>Saprospirales</taxon>
        <taxon>Lewinellaceae</taxon>
        <taxon>Flavilitoribacter</taxon>
    </lineage>
</organism>
<dbReference type="InterPro" id="IPR026444">
    <property type="entry name" value="Secre_tail"/>
</dbReference>
<protein>
    <recommendedName>
        <fullName evidence="2">Secretion system C-terminal sorting domain-containing protein</fullName>
    </recommendedName>
</protein>
<dbReference type="EMBL" id="PDUD01000034">
    <property type="protein sequence ID" value="PHN03026.1"/>
    <property type="molecule type" value="Genomic_DNA"/>
</dbReference>
<dbReference type="Proteomes" id="UP000223913">
    <property type="component" value="Unassembled WGS sequence"/>
</dbReference>
<name>A0A2D0N3S2_FLAN2</name>
<gene>
    <name evidence="3" type="ORF">CRP01_28490</name>
</gene>
<proteinExistence type="predicted"/>
<accession>A0A2D0N3S2</accession>
<comment type="caution">
    <text evidence="3">The sequence shown here is derived from an EMBL/GenBank/DDBJ whole genome shotgun (WGS) entry which is preliminary data.</text>
</comment>
<dbReference type="PANTHER" id="PTHR35580:SF1">
    <property type="entry name" value="PHYTASE-LIKE DOMAIN-CONTAINING PROTEIN"/>
    <property type="match status" value="1"/>
</dbReference>
<dbReference type="OrthoDB" id="9811934at2"/>
<dbReference type="InterPro" id="IPR052918">
    <property type="entry name" value="Motility_Chemotaxis_Reg"/>
</dbReference>